<dbReference type="Gene3D" id="3.90.420.10">
    <property type="entry name" value="Oxidoreductase, molybdopterin-binding domain"/>
    <property type="match status" value="1"/>
</dbReference>
<dbReference type="AlphaFoldDB" id="A0AAJ0DC37"/>
<dbReference type="InterPro" id="IPR036374">
    <property type="entry name" value="OxRdtase_Mopterin-bd_sf"/>
</dbReference>
<dbReference type="GO" id="GO:0006790">
    <property type="term" value="P:sulfur compound metabolic process"/>
    <property type="evidence" value="ECO:0007669"/>
    <property type="project" value="TreeGrafter"/>
</dbReference>
<evidence type="ECO:0000256" key="4">
    <source>
        <dbReference type="ARBA" id="ARBA00023002"/>
    </source>
</evidence>
<dbReference type="SUPFAM" id="SSF81296">
    <property type="entry name" value="E set domains"/>
    <property type="match status" value="1"/>
</dbReference>
<comment type="cofactor">
    <cofactor evidence="1">
        <name>Mo-molybdopterin</name>
        <dbReference type="ChEBI" id="CHEBI:71302"/>
    </cofactor>
</comment>
<dbReference type="GO" id="GO:0030151">
    <property type="term" value="F:molybdenum ion binding"/>
    <property type="evidence" value="ECO:0007669"/>
    <property type="project" value="InterPro"/>
</dbReference>
<gene>
    <name evidence="7" type="ORF">LTR09_011307</name>
</gene>
<dbReference type="Gene3D" id="2.60.40.650">
    <property type="match status" value="1"/>
</dbReference>
<dbReference type="InterPro" id="IPR000572">
    <property type="entry name" value="OxRdtase_Mopterin-bd_dom"/>
</dbReference>
<comment type="caution">
    <text evidence="7">The sequence shown here is derived from an EMBL/GenBank/DDBJ whole genome shotgun (WGS) entry which is preliminary data.</text>
</comment>
<dbReference type="SUPFAM" id="SSF56524">
    <property type="entry name" value="Oxidoreductase molybdopterin-binding domain"/>
    <property type="match status" value="1"/>
</dbReference>
<dbReference type="Pfam" id="PF03404">
    <property type="entry name" value="Mo-co_dimer"/>
    <property type="match status" value="1"/>
</dbReference>
<evidence type="ECO:0000256" key="3">
    <source>
        <dbReference type="ARBA" id="ARBA00022723"/>
    </source>
</evidence>
<dbReference type="EMBL" id="JAWDJX010000064">
    <property type="protein sequence ID" value="KAK3047317.1"/>
    <property type="molecule type" value="Genomic_DNA"/>
</dbReference>
<dbReference type="InterPro" id="IPR008335">
    <property type="entry name" value="Mopterin_OxRdtase_euk"/>
</dbReference>
<organism evidence="7 8">
    <name type="scientific">Extremus antarcticus</name>
    <dbReference type="NCBI Taxonomy" id="702011"/>
    <lineage>
        <taxon>Eukaryota</taxon>
        <taxon>Fungi</taxon>
        <taxon>Dikarya</taxon>
        <taxon>Ascomycota</taxon>
        <taxon>Pezizomycotina</taxon>
        <taxon>Dothideomycetes</taxon>
        <taxon>Dothideomycetidae</taxon>
        <taxon>Mycosphaerellales</taxon>
        <taxon>Extremaceae</taxon>
        <taxon>Extremus</taxon>
    </lineage>
</organism>
<dbReference type="Proteomes" id="UP001271007">
    <property type="component" value="Unassembled WGS sequence"/>
</dbReference>
<evidence type="ECO:0000256" key="1">
    <source>
        <dbReference type="ARBA" id="ARBA00001924"/>
    </source>
</evidence>
<dbReference type="PANTHER" id="PTHR19372">
    <property type="entry name" value="SULFITE REDUCTASE"/>
    <property type="match status" value="1"/>
</dbReference>
<proteinExistence type="predicted"/>
<accession>A0AAJ0DC37</accession>
<feature type="domain" description="Moybdenum cofactor oxidoreductase dimerisation" evidence="6">
    <location>
        <begin position="245"/>
        <end position="333"/>
    </location>
</feature>
<dbReference type="GO" id="GO:0008482">
    <property type="term" value="F:sulfite oxidase activity"/>
    <property type="evidence" value="ECO:0007669"/>
    <property type="project" value="TreeGrafter"/>
</dbReference>
<dbReference type="GO" id="GO:0020037">
    <property type="term" value="F:heme binding"/>
    <property type="evidence" value="ECO:0007669"/>
    <property type="project" value="TreeGrafter"/>
</dbReference>
<sequence>MRLEDEGATSPPLQEDEERSAFVKLDPSTFFIRHPPPPHELGPSITDDEFLFQTIHMGAAIVDESRYRISITGLVDNPYSLTLTQLHALPSTTITAFHECYGSPLVPPTKALRRIGNVTWTGVPLHVLLVYARPKVSGTYVWSSGLDHGTFAGVEADRYQKDLTLAKALGPEVLVAYAMNGQPLSKNRGGPVRLVVPGWFGTNSTKWLCKLEVQDRRAEGPFTTTFYNEQYPPDDPTNPYKPVYGVQPNSMISSPEPEAEVVGAEVVVEGWAWSEDGVTTVDVSVDEGESWVDAKVEDRSELSWQRFRAKLELAKGRFVVLARAEGADGRVQPLGEGRNHVHRVAFEVV</sequence>
<dbReference type="Pfam" id="PF00174">
    <property type="entry name" value="Oxidored_molyb"/>
    <property type="match status" value="1"/>
</dbReference>
<evidence type="ECO:0000313" key="7">
    <source>
        <dbReference type="EMBL" id="KAK3047317.1"/>
    </source>
</evidence>
<keyword evidence="8" id="KW-1185">Reference proteome</keyword>
<keyword evidence="2" id="KW-0500">Molybdenum</keyword>
<feature type="domain" description="Oxidoreductase molybdopterin-binding" evidence="5">
    <location>
        <begin position="57"/>
        <end position="220"/>
    </location>
</feature>
<keyword evidence="3" id="KW-0479">Metal-binding</keyword>
<dbReference type="PANTHER" id="PTHR19372:SF7">
    <property type="entry name" value="SULFITE OXIDASE, MITOCHONDRIAL"/>
    <property type="match status" value="1"/>
</dbReference>
<dbReference type="GO" id="GO:0005739">
    <property type="term" value="C:mitochondrion"/>
    <property type="evidence" value="ECO:0007669"/>
    <property type="project" value="TreeGrafter"/>
</dbReference>
<evidence type="ECO:0000256" key="2">
    <source>
        <dbReference type="ARBA" id="ARBA00022505"/>
    </source>
</evidence>
<evidence type="ECO:0000313" key="8">
    <source>
        <dbReference type="Proteomes" id="UP001271007"/>
    </source>
</evidence>
<reference evidence="7" key="1">
    <citation type="submission" date="2023-04" db="EMBL/GenBank/DDBJ databases">
        <title>Black Yeasts Isolated from many extreme environments.</title>
        <authorList>
            <person name="Coleine C."/>
            <person name="Stajich J.E."/>
            <person name="Selbmann L."/>
        </authorList>
    </citation>
    <scope>NUCLEOTIDE SEQUENCE</scope>
    <source>
        <strain evidence="7">CCFEE 5312</strain>
    </source>
</reference>
<evidence type="ECO:0000259" key="5">
    <source>
        <dbReference type="Pfam" id="PF00174"/>
    </source>
</evidence>
<dbReference type="PRINTS" id="PR00407">
    <property type="entry name" value="EUMOPTERIN"/>
</dbReference>
<dbReference type="InterPro" id="IPR005066">
    <property type="entry name" value="MoCF_OxRdtse_dimer"/>
</dbReference>
<evidence type="ECO:0008006" key="9">
    <source>
        <dbReference type="Google" id="ProtNLM"/>
    </source>
</evidence>
<keyword evidence="4" id="KW-0560">Oxidoreductase</keyword>
<evidence type="ECO:0000259" key="6">
    <source>
        <dbReference type="Pfam" id="PF03404"/>
    </source>
</evidence>
<name>A0AAJ0DC37_9PEZI</name>
<dbReference type="GO" id="GO:0043546">
    <property type="term" value="F:molybdopterin cofactor binding"/>
    <property type="evidence" value="ECO:0007669"/>
    <property type="project" value="TreeGrafter"/>
</dbReference>
<protein>
    <recommendedName>
        <fullName evidence="9">Sulfite oxidase</fullName>
    </recommendedName>
</protein>
<dbReference type="InterPro" id="IPR014756">
    <property type="entry name" value="Ig_E-set"/>
</dbReference>